<dbReference type="RefSeq" id="WP_091914818.1">
    <property type="nucleotide sequence ID" value="NZ_FOIQ01000001.1"/>
</dbReference>
<evidence type="ECO:0000313" key="3">
    <source>
        <dbReference type="Proteomes" id="UP000199373"/>
    </source>
</evidence>
<name>A0A1I0MNN3_9BACT</name>
<keyword evidence="3" id="KW-1185">Reference proteome</keyword>
<reference evidence="2 3" key="1">
    <citation type="submission" date="2016-10" db="EMBL/GenBank/DDBJ databases">
        <authorList>
            <person name="de Groot N.N."/>
        </authorList>
    </citation>
    <scope>NUCLEOTIDE SEQUENCE [LARGE SCALE GENOMIC DNA]</scope>
    <source>
        <strain evidence="2 3">TC2-24</strain>
    </source>
</reference>
<proteinExistence type="predicted"/>
<evidence type="ECO:0008006" key="4">
    <source>
        <dbReference type="Google" id="ProtNLM"/>
    </source>
</evidence>
<evidence type="ECO:0000256" key="1">
    <source>
        <dbReference type="SAM" id="Coils"/>
    </source>
</evidence>
<keyword evidence="1" id="KW-0175">Coiled coil</keyword>
<dbReference type="AlphaFoldDB" id="A0A1I0MNN3"/>
<dbReference type="Pfam" id="PF11855">
    <property type="entry name" value="DUF3375"/>
    <property type="match status" value="1"/>
</dbReference>
<dbReference type="EMBL" id="FOIQ01000001">
    <property type="protein sequence ID" value="SEV89748.1"/>
    <property type="molecule type" value="Genomic_DNA"/>
</dbReference>
<organism evidence="2 3">
    <name type="scientific">Prevotella aff. ruminicola Tc2-24</name>
    <dbReference type="NCBI Taxonomy" id="81582"/>
    <lineage>
        <taxon>Bacteria</taxon>
        <taxon>Pseudomonadati</taxon>
        <taxon>Bacteroidota</taxon>
        <taxon>Bacteroidia</taxon>
        <taxon>Bacteroidales</taxon>
        <taxon>Prevotellaceae</taxon>
        <taxon>Prevotella</taxon>
    </lineage>
</organism>
<gene>
    <name evidence="2" type="ORF">SAMN04487850_0809</name>
</gene>
<dbReference type="Proteomes" id="UP000199373">
    <property type="component" value="Unassembled WGS sequence"/>
</dbReference>
<accession>A0A1I0MNN3</accession>
<protein>
    <recommendedName>
        <fullName evidence="4">DUF3375 domain-containing protein</fullName>
    </recommendedName>
</protein>
<feature type="coiled-coil region" evidence="1">
    <location>
        <begin position="146"/>
        <end position="173"/>
    </location>
</feature>
<dbReference type="InterPro" id="IPR021804">
    <property type="entry name" value="DUF3375"/>
</dbReference>
<evidence type="ECO:0000313" key="2">
    <source>
        <dbReference type="EMBL" id="SEV89748.1"/>
    </source>
</evidence>
<sequence length="485" mass="56394">MARQTNILDVLNTSPSVALLRARSCNMIIEFFTGVFEDTTAISHENIHSLLADFLNDHGVEVDEENDILFSDTYEEKAAKYVKRWTENGFLTNYRNEDGEIYYELSSHSSKVIDWLSGLKREEYIGTESKFKSIITQLRELVEYTSEDREKRLQILEDKKLEIEQQIQRLQMGDDVKIFEEYEIVPRFQQVSKLAKELLSDFKDVDDNFKNIIKDIYQKQIDPTLNKGGILQYTFDALDELKSSSQGKSFYAFWEFLLSRDMQDELEQLINSLFSTLQDRDIASDDRFLQNMVSHLYESGRKVYQTNDKMADKLSHIIRENDAVRSDAAKRIVQEIKNSLIEISKAKGKPDISLTVEDGLDINIPFERKITFEQSESTEYNQQPENYVLDFDSLNEIGKVFSNVIIDRKVIEHNLREVLKNKGQTTIAEVVSLHPLNQGLPELFAYFSVLNHFSHKTINEDKQEAIIFDESQKKRIIIPEIIVSQ</sequence>